<evidence type="ECO:0008006" key="3">
    <source>
        <dbReference type="Google" id="ProtNLM"/>
    </source>
</evidence>
<dbReference type="Proteomes" id="UP000190016">
    <property type="component" value="Unassembled WGS sequence"/>
</dbReference>
<name>A0ABX3N4I9_9FLAO</name>
<comment type="caution">
    <text evidence="1">The sequence shown here is derived from an EMBL/GenBank/DDBJ whole genome shotgun (WGS) entry which is preliminary data.</text>
</comment>
<organism evidence="1 2">
    <name type="scientific">Elizabethkingia ursingii</name>
    <dbReference type="NCBI Taxonomy" id="1756150"/>
    <lineage>
        <taxon>Bacteria</taxon>
        <taxon>Pseudomonadati</taxon>
        <taxon>Bacteroidota</taxon>
        <taxon>Flavobacteriia</taxon>
        <taxon>Flavobacteriales</taxon>
        <taxon>Weeksellaceae</taxon>
        <taxon>Elizabethkingia</taxon>
    </lineage>
</organism>
<proteinExistence type="predicted"/>
<evidence type="ECO:0000313" key="1">
    <source>
        <dbReference type="EMBL" id="OPB84440.1"/>
    </source>
</evidence>
<dbReference type="RefSeq" id="WP_078779798.1">
    <property type="nucleotide sequence ID" value="NZ_MBDS01000020.1"/>
</dbReference>
<accession>A0ABX3N4I9</accession>
<keyword evidence="2" id="KW-1185">Reference proteome</keyword>
<evidence type="ECO:0000313" key="2">
    <source>
        <dbReference type="Proteomes" id="UP000190016"/>
    </source>
</evidence>
<reference evidence="1 2" key="1">
    <citation type="submission" date="2016-07" db="EMBL/GenBank/DDBJ databases">
        <title>Revisiting the Taxonomy of the Elizabethkingia Genus based on Whole-Genome Sequencing, Optical Mapping, and MALDI-TOF.</title>
        <authorList>
            <person name="Nicholson A.C."/>
        </authorList>
    </citation>
    <scope>NUCLEOTIDE SEQUENCE [LARGE SCALE GENOMIC DNA]</scope>
    <source>
        <strain evidence="1 2">C1558</strain>
    </source>
</reference>
<protein>
    <recommendedName>
        <fullName evidence="3">DUF551 domain-containing protein</fullName>
    </recommendedName>
</protein>
<gene>
    <name evidence="1" type="ORF">BB021_17000</name>
</gene>
<sequence>MKWKFYPEEKPDDSGTFLLSLTKDGEYFNYIAWYNADDDVWFRQNPFNHEENVIELDLPIIAWASVPVHI</sequence>
<dbReference type="EMBL" id="MBDS01000020">
    <property type="protein sequence ID" value="OPB84440.1"/>
    <property type="molecule type" value="Genomic_DNA"/>
</dbReference>